<proteinExistence type="predicted"/>
<evidence type="ECO:0000313" key="3">
    <source>
        <dbReference type="Proteomes" id="UP000018680"/>
    </source>
</evidence>
<dbReference type="Proteomes" id="UP000018680">
    <property type="component" value="Chromosome"/>
</dbReference>
<dbReference type="KEGG" id="slr:L21SP2_2794"/>
<dbReference type="Gene3D" id="3.40.50.150">
    <property type="entry name" value="Vaccinia Virus protein VP39"/>
    <property type="match status" value="1"/>
</dbReference>
<gene>
    <name evidence="2" type="ORF">L21SP2_2794</name>
</gene>
<dbReference type="HOGENOM" id="CLU_860224_0_0_12"/>
<dbReference type="CDD" id="cd02440">
    <property type="entry name" value="AdoMet_MTases"/>
    <property type="match status" value="1"/>
</dbReference>
<accession>V5WKS7</accession>
<name>V5WKS7_9SPIO</name>
<dbReference type="InterPro" id="IPR041698">
    <property type="entry name" value="Methyltransf_25"/>
</dbReference>
<sequence length="323" mass="37143">MNPDKLLLIIFLLQYAAQKEVTMELLFQEADSFFPGEHNMPSVLSSEIRQQLGSLRERGLIIEQGDSYRIPEKNLNRVMRHRVEFEFKAGSALSRISRADEAMRTALYDQGGFIGLCGETQRKWIGEQLSDMHSPVLDLGCGDGRQGELLQELSAARLTGVDYSEDAVRRASGKLHGGAYLHDMEALETLDAEYRSIMSVDSLYFSRDPEDLLEKIREHSHSGERILLYSEYRQTQSQTAPLTSPVDTIPGSWMDSERIPYQVIDFSSREQAIWSLRLKLLEGLKSQYYEEKTAYLYWSQYQEASVMARITSRNSFKRYGFRF</sequence>
<reference evidence="2 3" key="1">
    <citation type="journal article" date="2015" name="Stand. Genomic Sci.">
        <title>Complete genome sequence and description of Salinispira pacifica gen. nov., sp. nov., a novel spirochaete isolated form a hypersaline microbial mat.</title>
        <authorList>
            <person name="Ben Hania W."/>
            <person name="Joseph M."/>
            <person name="Schumann P."/>
            <person name="Bunk B."/>
            <person name="Fiebig A."/>
            <person name="Sproer C."/>
            <person name="Klenk H.P."/>
            <person name="Fardeau M.L."/>
            <person name="Spring S."/>
        </authorList>
    </citation>
    <scope>NUCLEOTIDE SEQUENCE [LARGE SCALE GENOMIC DNA]</scope>
    <source>
        <strain evidence="2 3">L21-RPul-D2</strain>
    </source>
</reference>
<dbReference type="EMBL" id="CP006939">
    <property type="protein sequence ID" value="AHC16144.1"/>
    <property type="molecule type" value="Genomic_DNA"/>
</dbReference>
<protein>
    <recommendedName>
        <fullName evidence="1">Methyltransferase domain-containing protein</fullName>
    </recommendedName>
</protein>
<feature type="domain" description="Methyltransferase" evidence="1">
    <location>
        <begin position="136"/>
        <end position="219"/>
    </location>
</feature>
<keyword evidence="3" id="KW-1185">Reference proteome</keyword>
<dbReference type="RefSeq" id="WP_024269041.1">
    <property type="nucleotide sequence ID" value="NC_023035.1"/>
</dbReference>
<organism evidence="2 3">
    <name type="scientific">Salinispira pacifica</name>
    <dbReference type="NCBI Taxonomy" id="1307761"/>
    <lineage>
        <taxon>Bacteria</taxon>
        <taxon>Pseudomonadati</taxon>
        <taxon>Spirochaetota</taxon>
        <taxon>Spirochaetia</taxon>
        <taxon>Spirochaetales</taxon>
        <taxon>Spirochaetaceae</taxon>
        <taxon>Salinispira</taxon>
    </lineage>
</organism>
<dbReference type="STRING" id="1307761.L21SP2_2794"/>
<dbReference type="InterPro" id="IPR029063">
    <property type="entry name" value="SAM-dependent_MTases_sf"/>
</dbReference>
<dbReference type="SUPFAM" id="SSF53335">
    <property type="entry name" value="S-adenosyl-L-methionine-dependent methyltransferases"/>
    <property type="match status" value="1"/>
</dbReference>
<evidence type="ECO:0000313" key="2">
    <source>
        <dbReference type="EMBL" id="AHC16144.1"/>
    </source>
</evidence>
<evidence type="ECO:0000259" key="1">
    <source>
        <dbReference type="Pfam" id="PF13649"/>
    </source>
</evidence>
<dbReference type="Pfam" id="PF13649">
    <property type="entry name" value="Methyltransf_25"/>
    <property type="match status" value="1"/>
</dbReference>
<dbReference type="AlphaFoldDB" id="V5WKS7"/>